<dbReference type="Proteomes" id="UP000199673">
    <property type="component" value="Unassembled WGS sequence"/>
</dbReference>
<dbReference type="SUPFAM" id="SSF47413">
    <property type="entry name" value="lambda repressor-like DNA-binding domains"/>
    <property type="match status" value="1"/>
</dbReference>
<dbReference type="PROSITE" id="PS50943">
    <property type="entry name" value="HTH_CROC1"/>
    <property type="match status" value="1"/>
</dbReference>
<reference evidence="3" key="1">
    <citation type="submission" date="2016-10" db="EMBL/GenBank/DDBJ databases">
        <authorList>
            <person name="Varghese N."/>
            <person name="Submissions S."/>
        </authorList>
    </citation>
    <scope>NUCLEOTIDE SEQUENCE [LARGE SCALE GENOMIC DNA]</scope>
    <source>
        <strain evidence="3">DSM 23445</strain>
    </source>
</reference>
<accession>A0A1I6YLX1</accession>
<dbReference type="AlphaFoldDB" id="A0A1I6YLX1"/>
<dbReference type="RefSeq" id="WP_091691635.1">
    <property type="nucleotide sequence ID" value="NZ_FPBF01000001.1"/>
</dbReference>
<dbReference type="OrthoDB" id="4762426at2"/>
<protein>
    <submittedName>
        <fullName evidence="2">Helix-turn-helix domain-containing protein</fullName>
    </submittedName>
</protein>
<feature type="domain" description="HTH cro/C1-type" evidence="1">
    <location>
        <begin position="6"/>
        <end position="60"/>
    </location>
</feature>
<dbReference type="CDD" id="cd00093">
    <property type="entry name" value="HTH_XRE"/>
    <property type="match status" value="1"/>
</dbReference>
<dbReference type="SMART" id="SM00530">
    <property type="entry name" value="HTH_XRE"/>
    <property type="match status" value="1"/>
</dbReference>
<organism evidence="2 3">
    <name type="scientific">Algoriphagus locisalis</name>
    <dbReference type="NCBI Taxonomy" id="305507"/>
    <lineage>
        <taxon>Bacteria</taxon>
        <taxon>Pseudomonadati</taxon>
        <taxon>Bacteroidota</taxon>
        <taxon>Cytophagia</taxon>
        <taxon>Cytophagales</taxon>
        <taxon>Cyclobacteriaceae</taxon>
        <taxon>Algoriphagus</taxon>
    </lineage>
</organism>
<evidence type="ECO:0000313" key="2">
    <source>
        <dbReference type="EMBL" id="SFT51414.1"/>
    </source>
</evidence>
<keyword evidence="3" id="KW-1185">Reference proteome</keyword>
<dbReference type="InterPro" id="IPR001387">
    <property type="entry name" value="Cro/C1-type_HTH"/>
</dbReference>
<dbReference type="InterPro" id="IPR010982">
    <property type="entry name" value="Lambda_DNA-bd_dom_sf"/>
</dbReference>
<dbReference type="Pfam" id="PF13560">
    <property type="entry name" value="HTH_31"/>
    <property type="match status" value="1"/>
</dbReference>
<evidence type="ECO:0000313" key="3">
    <source>
        <dbReference type="Proteomes" id="UP000199673"/>
    </source>
</evidence>
<dbReference type="STRING" id="305507.SAMN04489724_1091"/>
<sequence length="94" mass="10935">MIGDRIRELREGENILLRQLAAQLDMDTALLSKMERGDRQFRKEEILELAKIFHQSEKELLTLWLADRILKSTEGEAYISEALNLALTTYQQSL</sequence>
<name>A0A1I6YLX1_9BACT</name>
<proteinExistence type="predicted"/>
<dbReference type="Gene3D" id="1.10.260.40">
    <property type="entry name" value="lambda repressor-like DNA-binding domains"/>
    <property type="match status" value="1"/>
</dbReference>
<evidence type="ECO:0000259" key="1">
    <source>
        <dbReference type="PROSITE" id="PS50943"/>
    </source>
</evidence>
<gene>
    <name evidence="2" type="ORF">SAMN04489724_1091</name>
</gene>
<dbReference type="EMBL" id="FPBF01000001">
    <property type="protein sequence ID" value="SFT51414.1"/>
    <property type="molecule type" value="Genomic_DNA"/>
</dbReference>
<dbReference type="GO" id="GO:0003677">
    <property type="term" value="F:DNA binding"/>
    <property type="evidence" value="ECO:0007669"/>
    <property type="project" value="InterPro"/>
</dbReference>